<evidence type="ECO:0000313" key="2">
    <source>
        <dbReference type="Proteomes" id="UP000199022"/>
    </source>
</evidence>
<name>A0A1I1U8V6_9ACTN</name>
<organism evidence="1 2">
    <name type="scientific">Klenkia taihuensis</name>
    <dbReference type="NCBI Taxonomy" id="1225127"/>
    <lineage>
        <taxon>Bacteria</taxon>
        <taxon>Bacillati</taxon>
        <taxon>Actinomycetota</taxon>
        <taxon>Actinomycetes</taxon>
        <taxon>Geodermatophilales</taxon>
        <taxon>Geodermatophilaceae</taxon>
        <taxon>Klenkia</taxon>
    </lineage>
</organism>
<protein>
    <submittedName>
        <fullName evidence="1">Uncharacterized protein</fullName>
    </submittedName>
</protein>
<dbReference type="AlphaFoldDB" id="A0A1I1U8V6"/>
<reference evidence="2" key="1">
    <citation type="submission" date="2016-10" db="EMBL/GenBank/DDBJ databases">
        <authorList>
            <person name="Varghese N."/>
            <person name="Submissions S."/>
        </authorList>
    </citation>
    <scope>NUCLEOTIDE SEQUENCE [LARGE SCALE GENOMIC DNA]</scope>
    <source>
        <strain evidence="2">DSM 45962</strain>
    </source>
</reference>
<proteinExistence type="predicted"/>
<accession>A0A1I1U8V6</accession>
<gene>
    <name evidence="1" type="ORF">SAMN05661030_3961</name>
</gene>
<keyword evidence="2" id="KW-1185">Reference proteome</keyword>
<evidence type="ECO:0000313" key="1">
    <source>
        <dbReference type="EMBL" id="SFD67065.1"/>
    </source>
</evidence>
<sequence length="57" mass="6334">MLVTVLREHRIDADADIFHSNDIDIDWTRYGPNAVAAANVVSFSLLAIFLKPCASFL</sequence>
<dbReference type="EMBL" id="FOMD01000005">
    <property type="protein sequence ID" value="SFD67065.1"/>
    <property type="molecule type" value="Genomic_DNA"/>
</dbReference>
<dbReference type="Proteomes" id="UP000199022">
    <property type="component" value="Unassembled WGS sequence"/>
</dbReference>